<dbReference type="Proteomes" id="UP000594454">
    <property type="component" value="Chromosome 3"/>
</dbReference>
<dbReference type="FunCoup" id="A0A7R8YUG0">
    <property type="interactions" value="41"/>
</dbReference>
<evidence type="ECO:0000256" key="7">
    <source>
        <dbReference type="ARBA" id="ARBA00023002"/>
    </source>
</evidence>
<evidence type="ECO:0000256" key="8">
    <source>
        <dbReference type="ARBA" id="ARBA00023098"/>
    </source>
</evidence>
<keyword evidence="9 12" id="KW-0472">Membrane</keyword>
<keyword evidence="6 12" id="KW-1133">Transmembrane helix</keyword>
<evidence type="ECO:0000256" key="12">
    <source>
        <dbReference type="SAM" id="Phobius"/>
    </source>
</evidence>
<dbReference type="GO" id="GO:0005506">
    <property type="term" value="F:iron ion binding"/>
    <property type="evidence" value="ECO:0007669"/>
    <property type="project" value="TreeGrafter"/>
</dbReference>
<reference evidence="13 14" key="1">
    <citation type="submission" date="2020-11" db="EMBL/GenBank/DDBJ databases">
        <authorList>
            <person name="Wallbank WR R."/>
            <person name="Pardo Diaz C."/>
            <person name="Kozak K."/>
            <person name="Martin S."/>
            <person name="Jiggins C."/>
            <person name="Moest M."/>
            <person name="Warren A I."/>
            <person name="Generalovic N T."/>
            <person name="Byers J.R.P. K."/>
            <person name="Montejo-Kovacevich G."/>
            <person name="Yen C E."/>
        </authorList>
    </citation>
    <scope>NUCLEOTIDE SEQUENCE [LARGE SCALE GENOMIC DNA]</scope>
</reference>
<evidence type="ECO:0000256" key="3">
    <source>
        <dbReference type="ARBA" id="ARBA00022516"/>
    </source>
</evidence>
<keyword evidence="4 11" id="KW-0812">Transmembrane</keyword>
<keyword evidence="14" id="KW-1185">Reference proteome</keyword>
<accession>A0A7R8YUG0</accession>
<dbReference type="PANTHER" id="PTHR11351">
    <property type="entry name" value="ACYL-COA DESATURASE"/>
    <property type="match status" value="1"/>
</dbReference>
<evidence type="ECO:0000313" key="14">
    <source>
        <dbReference type="Proteomes" id="UP000594454"/>
    </source>
</evidence>
<feature type="transmembrane region" description="Helical" evidence="12">
    <location>
        <begin position="68"/>
        <end position="88"/>
    </location>
</feature>
<dbReference type="CDD" id="cd03505">
    <property type="entry name" value="Delta9-FADS-like"/>
    <property type="match status" value="1"/>
</dbReference>
<proteinExistence type="inferred from homology"/>
<dbReference type="PRINTS" id="PR00075">
    <property type="entry name" value="FACDDSATRASE"/>
</dbReference>
<evidence type="ECO:0000256" key="11">
    <source>
        <dbReference type="RuleBase" id="RU000581"/>
    </source>
</evidence>
<dbReference type="InParanoid" id="A0A7R8YUG0"/>
<evidence type="ECO:0000256" key="5">
    <source>
        <dbReference type="ARBA" id="ARBA00022832"/>
    </source>
</evidence>
<evidence type="ECO:0000256" key="1">
    <source>
        <dbReference type="ARBA" id="ARBA00004141"/>
    </source>
</evidence>
<protein>
    <submittedName>
        <fullName evidence="13">Uncharacterized protein</fullName>
    </submittedName>
</protein>
<evidence type="ECO:0000313" key="13">
    <source>
        <dbReference type="EMBL" id="CAD7085324.1"/>
    </source>
</evidence>
<feature type="transmembrane region" description="Helical" evidence="12">
    <location>
        <begin position="44"/>
        <end position="62"/>
    </location>
</feature>
<dbReference type="OrthoDB" id="10260134at2759"/>
<dbReference type="GO" id="GO:0005789">
    <property type="term" value="C:endoplasmic reticulum membrane"/>
    <property type="evidence" value="ECO:0007669"/>
    <property type="project" value="TreeGrafter"/>
</dbReference>
<keyword evidence="7 11" id="KW-0560">Oxidoreductase</keyword>
<keyword evidence="8" id="KW-0443">Lipid metabolism</keyword>
<feature type="transmembrane region" description="Helical" evidence="12">
    <location>
        <begin position="186"/>
        <end position="204"/>
    </location>
</feature>
<dbReference type="GO" id="GO:0004768">
    <property type="term" value="F:stearoyl-CoA 9-desaturase activity"/>
    <property type="evidence" value="ECO:0007669"/>
    <property type="project" value="TreeGrafter"/>
</dbReference>
<evidence type="ECO:0000256" key="2">
    <source>
        <dbReference type="ARBA" id="ARBA00009295"/>
    </source>
</evidence>
<gene>
    <name evidence="13" type="ORF">HERILL_LOCUS8174</name>
</gene>
<keyword evidence="10 11" id="KW-0275">Fatty acid biosynthesis</keyword>
<comment type="domain">
    <text evidence="11">The histidine box domains are involved in binding the catalytic metal ions.</text>
</comment>
<evidence type="ECO:0000256" key="4">
    <source>
        <dbReference type="ARBA" id="ARBA00022692"/>
    </source>
</evidence>
<evidence type="ECO:0000256" key="6">
    <source>
        <dbReference type="ARBA" id="ARBA00022989"/>
    </source>
</evidence>
<evidence type="ECO:0000256" key="10">
    <source>
        <dbReference type="ARBA" id="ARBA00023160"/>
    </source>
</evidence>
<dbReference type="PANTHER" id="PTHR11351:SF26">
    <property type="entry name" value="FATTY ACID DESATURASE DOMAIN-CONTAINING PROTEIN"/>
    <property type="match status" value="1"/>
</dbReference>
<comment type="subcellular location">
    <subcellularLocation>
        <location evidence="1">Membrane</location>
        <topology evidence="1">Multi-pass membrane protein</topology>
    </subcellularLocation>
</comment>
<dbReference type="GO" id="GO:0006636">
    <property type="term" value="P:unsaturated fatty acid biosynthetic process"/>
    <property type="evidence" value="ECO:0007669"/>
    <property type="project" value="TreeGrafter"/>
</dbReference>
<dbReference type="EMBL" id="LR899011">
    <property type="protein sequence ID" value="CAD7085324.1"/>
    <property type="molecule type" value="Genomic_DNA"/>
</dbReference>
<organism evidence="13 14">
    <name type="scientific">Hermetia illucens</name>
    <name type="common">Black soldier fly</name>
    <dbReference type="NCBI Taxonomy" id="343691"/>
    <lineage>
        <taxon>Eukaryota</taxon>
        <taxon>Metazoa</taxon>
        <taxon>Ecdysozoa</taxon>
        <taxon>Arthropoda</taxon>
        <taxon>Hexapoda</taxon>
        <taxon>Insecta</taxon>
        <taxon>Pterygota</taxon>
        <taxon>Neoptera</taxon>
        <taxon>Endopterygota</taxon>
        <taxon>Diptera</taxon>
        <taxon>Brachycera</taxon>
        <taxon>Stratiomyomorpha</taxon>
        <taxon>Stratiomyidae</taxon>
        <taxon>Hermetiinae</taxon>
        <taxon>Hermetia</taxon>
    </lineage>
</organism>
<evidence type="ECO:0000256" key="9">
    <source>
        <dbReference type="ARBA" id="ARBA00023136"/>
    </source>
</evidence>
<dbReference type="AlphaFoldDB" id="A0A7R8YUG0"/>
<comment type="similarity">
    <text evidence="2 11">Belongs to the fatty acid desaturase type 1 family.</text>
</comment>
<comment type="cofactor">
    <cofactor evidence="11">
        <name>Fe(2+)</name>
        <dbReference type="ChEBI" id="CHEBI:29033"/>
    </cofactor>
</comment>
<name>A0A7R8YUG0_HERIL</name>
<sequence length="351" mass="40304">MSRVLIMTADEKDKTASSLNQSLSKDAQGKKEVSSKRESSWPSVLFYIHLYILGLYGVIVLFTNTSLLTIIFTFVLIFAGIIGTTAGSHRLWAHRTYKANASLRFILMLCQTLTGQGSIYNWVQLHRLHHATHKTQDDPYYSDKDFFSAHVLAQMQSLGDKQQQMLKMVDMKDLEEDRIVMFQKRFYWVLYIIVFALLPINAPLEYWGDSAAAAIFVTFSLRYLIVLNVCWLINSAHFIWGLDKNNKPSDSNMIFLVTKTYWPHYHYLLPWDYQTGEFGDYGEDITTTTIRVCAALGWASDLQMVTSEAVKKGLTMAVDTDRPIVDCIKLAAQQELECIPKDHYLQKSKYL</sequence>
<dbReference type="InterPro" id="IPR015876">
    <property type="entry name" value="Acyl-CoA_DS"/>
</dbReference>
<keyword evidence="3 11" id="KW-0444">Lipid biosynthesis</keyword>
<feature type="transmembrane region" description="Helical" evidence="12">
    <location>
        <begin position="210"/>
        <end position="234"/>
    </location>
</feature>
<keyword evidence="5" id="KW-0276">Fatty acid metabolism</keyword>